<organism evidence="3 4">
    <name type="scientific">Penicillium cf. griseofulvum</name>
    <dbReference type="NCBI Taxonomy" id="2972120"/>
    <lineage>
        <taxon>Eukaryota</taxon>
        <taxon>Fungi</taxon>
        <taxon>Dikarya</taxon>
        <taxon>Ascomycota</taxon>
        <taxon>Pezizomycotina</taxon>
        <taxon>Eurotiomycetes</taxon>
        <taxon>Eurotiomycetidae</taxon>
        <taxon>Eurotiales</taxon>
        <taxon>Aspergillaceae</taxon>
        <taxon>Penicillium</taxon>
    </lineage>
</organism>
<proteinExistence type="predicted"/>
<reference evidence="3" key="2">
    <citation type="journal article" date="2023" name="IMA Fungus">
        <title>Comparative genomic study of the Penicillium genus elucidates a diverse pangenome and 15 lateral gene transfer events.</title>
        <authorList>
            <person name="Petersen C."/>
            <person name="Sorensen T."/>
            <person name="Nielsen M.R."/>
            <person name="Sondergaard T.E."/>
            <person name="Sorensen J.L."/>
            <person name="Fitzpatrick D.A."/>
            <person name="Frisvad J.C."/>
            <person name="Nielsen K.L."/>
        </authorList>
    </citation>
    <scope>NUCLEOTIDE SEQUENCE</scope>
    <source>
        <strain evidence="3">IBT 16849</strain>
    </source>
</reference>
<dbReference type="InterPro" id="IPR011009">
    <property type="entry name" value="Kinase-like_dom_sf"/>
</dbReference>
<dbReference type="PROSITE" id="PS50011">
    <property type="entry name" value="PROTEIN_KINASE_DOM"/>
    <property type="match status" value="1"/>
</dbReference>
<evidence type="ECO:0000313" key="4">
    <source>
        <dbReference type="Proteomes" id="UP001150879"/>
    </source>
</evidence>
<dbReference type="GO" id="GO:0004672">
    <property type="term" value="F:protein kinase activity"/>
    <property type="evidence" value="ECO:0007669"/>
    <property type="project" value="InterPro"/>
</dbReference>
<reference evidence="3" key="1">
    <citation type="submission" date="2022-11" db="EMBL/GenBank/DDBJ databases">
        <authorList>
            <person name="Petersen C."/>
        </authorList>
    </citation>
    <scope>NUCLEOTIDE SEQUENCE</scope>
    <source>
        <strain evidence="3">IBT 16849</strain>
    </source>
</reference>
<evidence type="ECO:0000256" key="1">
    <source>
        <dbReference type="SAM" id="MobiDB-lite"/>
    </source>
</evidence>
<dbReference type="InterPro" id="IPR000719">
    <property type="entry name" value="Prot_kinase_dom"/>
</dbReference>
<feature type="region of interest" description="Disordered" evidence="1">
    <location>
        <begin position="1"/>
        <end position="22"/>
    </location>
</feature>
<dbReference type="Gene3D" id="1.10.510.10">
    <property type="entry name" value="Transferase(Phosphotransferase) domain 1"/>
    <property type="match status" value="1"/>
</dbReference>
<dbReference type="SUPFAM" id="SSF56112">
    <property type="entry name" value="Protein kinase-like (PK-like)"/>
    <property type="match status" value="1"/>
</dbReference>
<feature type="compositionally biased region" description="Polar residues" evidence="1">
    <location>
        <begin position="1"/>
        <end position="17"/>
    </location>
</feature>
<comment type="caution">
    <text evidence="3">The sequence shown here is derived from an EMBL/GenBank/DDBJ whole genome shotgun (WGS) entry which is preliminary data.</text>
</comment>
<feature type="domain" description="Protein kinase" evidence="2">
    <location>
        <begin position="218"/>
        <end position="467"/>
    </location>
</feature>
<sequence>MESLPLSPTSSGATTEPITPDPVEPDVVTFAMLIPMKRIARSSIDAAACSGSEYHKQFIKKAIVDNKPTKYFELSVATPERGDLRWMIGSGRQERGLSNDGVDLLLYCSSKDSQVDGIDAHFSWLQGMGGFFLNADNSPVMMDGEIFRNDQRVIPPRNTIMLGECVFVLRYATMSIEEVEKSQNEMIERLNEFTQPCTPLVFPWGWKEKENDMRFGDWIIEDPMSRRAFGTVYMVTNDWTGQAAAAARQIFKSGRNAGAAEPEFEMSRRISKLTHVSSPFTTCHFCSSDHEVQPRLSPTLLWHHRTGQTVAQRLTSDSILEEYIIISPLWNGTFCLLDIKPDNILVRSFDPPDVMLTGFECASDATNIPYDDKTGTEHYLAPEQAEVKTHNRAVDYWGCGMIGLELIGNRPIGCRIMPGPSLAYHHKLLDDSRENPPLARCSRKMLEAAPGLRLTAAGALISLSPFRKSGSQIIVED</sequence>
<dbReference type="Proteomes" id="UP001150879">
    <property type="component" value="Unassembled WGS sequence"/>
</dbReference>
<accession>A0A9W9MFY4</accession>
<dbReference type="AlphaFoldDB" id="A0A9W9MFY4"/>
<dbReference type="GO" id="GO:0005524">
    <property type="term" value="F:ATP binding"/>
    <property type="evidence" value="ECO:0007669"/>
    <property type="project" value="InterPro"/>
</dbReference>
<evidence type="ECO:0000313" key="3">
    <source>
        <dbReference type="EMBL" id="KAJ5199837.1"/>
    </source>
</evidence>
<keyword evidence="4" id="KW-1185">Reference proteome</keyword>
<protein>
    <recommendedName>
        <fullName evidence="2">Protein kinase domain-containing protein</fullName>
    </recommendedName>
</protein>
<gene>
    <name evidence="3" type="ORF">N7472_005041</name>
</gene>
<name>A0A9W9MFY4_9EURO</name>
<evidence type="ECO:0000259" key="2">
    <source>
        <dbReference type="PROSITE" id="PS50011"/>
    </source>
</evidence>
<dbReference type="EMBL" id="JAPQKP010000003">
    <property type="protein sequence ID" value="KAJ5199837.1"/>
    <property type="molecule type" value="Genomic_DNA"/>
</dbReference>
<dbReference type="Pfam" id="PF00069">
    <property type="entry name" value="Pkinase"/>
    <property type="match status" value="1"/>
</dbReference>
<dbReference type="SMART" id="SM00220">
    <property type="entry name" value="S_TKc"/>
    <property type="match status" value="1"/>
</dbReference>